<dbReference type="SUPFAM" id="SSF46626">
    <property type="entry name" value="Cytochrome c"/>
    <property type="match status" value="1"/>
</dbReference>
<evidence type="ECO:0000256" key="4">
    <source>
        <dbReference type="PROSITE-ProRule" id="PRU00433"/>
    </source>
</evidence>
<feature type="chain" id="PRO_5032286328" evidence="5">
    <location>
        <begin position="21"/>
        <end position="160"/>
    </location>
</feature>
<keyword evidence="3 4" id="KW-0408">Iron</keyword>
<evidence type="ECO:0000259" key="6">
    <source>
        <dbReference type="PROSITE" id="PS51007"/>
    </source>
</evidence>
<reference evidence="7 8" key="1">
    <citation type="submission" date="2019-05" db="EMBL/GenBank/DDBJ databases">
        <title>Roseovarius bejariae sp. nov., a moderately halophylic bacterium isolated from a saline soil in Rambla Salada (Murcia).</title>
        <authorList>
            <person name="Castro D.J."/>
            <person name="Gomez-Altuve A."/>
            <person name="Reina J.C."/>
            <person name="Rodriguez M."/>
            <person name="Sampedro I."/>
            <person name="Llamas I."/>
            <person name="Martinez-Checa F."/>
        </authorList>
    </citation>
    <scope>NUCLEOTIDE SEQUENCE [LARGE SCALE GENOMIC DNA]</scope>
    <source>
        <strain evidence="7 8">A21</strain>
    </source>
</reference>
<accession>A0A844D6J4</accession>
<dbReference type="GO" id="GO:0009055">
    <property type="term" value="F:electron transfer activity"/>
    <property type="evidence" value="ECO:0007669"/>
    <property type="project" value="InterPro"/>
</dbReference>
<evidence type="ECO:0000256" key="5">
    <source>
        <dbReference type="SAM" id="SignalP"/>
    </source>
</evidence>
<dbReference type="Gene3D" id="1.10.760.10">
    <property type="entry name" value="Cytochrome c-like domain"/>
    <property type="match status" value="1"/>
</dbReference>
<keyword evidence="1 4" id="KW-0349">Heme</keyword>
<dbReference type="Proteomes" id="UP000564704">
    <property type="component" value="Unassembled WGS sequence"/>
</dbReference>
<feature type="signal peptide" evidence="5">
    <location>
        <begin position="1"/>
        <end position="20"/>
    </location>
</feature>
<protein>
    <submittedName>
        <fullName evidence="7">Sulfur oxidation c-type cytochrome SoxX</fullName>
    </submittedName>
</protein>
<evidence type="ECO:0000313" key="8">
    <source>
        <dbReference type="Proteomes" id="UP000564704"/>
    </source>
</evidence>
<dbReference type="InterPro" id="IPR030999">
    <property type="entry name" value="Thiosulf_SoxX"/>
</dbReference>
<evidence type="ECO:0000256" key="1">
    <source>
        <dbReference type="ARBA" id="ARBA00022617"/>
    </source>
</evidence>
<dbReference type="PROSITE" id="PS51007">
    <property type="entry name" value="CYTC"/>
    <property type="match status" value="1"/>
</dbReference>
<gene>
    <name evidence="7" type="primary">soxX</name>
    <name evidence="7" type="ORF">FDP25_16260</name>
</gene>
<dbReference type="InterPro" id="IPR036909">
    <property type="entry name" value="Cyt_c-like_dom_sf"/>
</dbReference>
<dbReference type="EMBL" id="SZWE01000002">
    <property type="protein sequence ID" value="MRU16998.1"/>
    <property type="molecule type" value="Genomic_DNA"/>
</dbReference>
<organism evidence="7 8">
    <name type="scientific">Roseovarius bejariae</name>
    <dbReference type="NCBI Taxonomy" id="2576383"/>
    <lineage>
        <taxon>Bacteria</taxon>
        <taxon>Pseudomonadati</taxon>
        <taxon>Pseudomonadota</taxon>
        <taxon>Alphaproteobacteria</taxon>
        <taxon>Rhodobacterales</taxon>
        <taxon>Roseobacteraceae</taxon>
        <taxon>Roseovarius</taxon>
    </lineage>
</organism>
<dbReference type="RefSeq" id="WP_154154818.1">
    <property type="nucleotide sequence ID" value="NZ_SZWE01000002.1"/>
</dbReference>
<dbReference type="GO" id="GO:0020037">
    <property type="term" value="F:heme binding"/>
    <property type="evidence" value="ECO:0007669"/>
    <property type="project" value="InterPro"/>
</dbReference>
<keyword evidence="8" id="KW-1185">Reference proteome</keyword>
<sequence>MKLSTTLLVAATLTAGAAQAGPVAPGDVQFGEYGEVTESLTGAPGDPENGAKVMKTKSIGNCISCHQVTALNDAPFHGEIGPPLDGVADRWGEAELRGILTNAKNTFPGSMMPAYYKVEGFVRPGDAYTGKAPEGELDPLLSAQQIEDVVAFLSTLKYED</sequence>
<comment type="caution">
    <text evidence="7">The sequence shown here is derived from an EMBL/GenBank/DDBJ whole genome shotgun (WGS) entry which is preliminary data.</text>
</comment>
<dbReference type="InterPro" id="IPR009056">
    <property type="entry name" value="Cyt_c-like_dom"/>
</dbReference>
<keyword evidence="5" id="KW-0732">Signal</keyword>
<evidence type="ECO:0000313" key="7">
    <source>
        <dbReference type="EMBL" id="MRU16998.1"/>
    </source>
</evidence>
<dbReference type="GO" id="GO:0046872">
    <property type="term" value="F:metal ion binding"/>
    <property type="evidence" value="ECO:0007669"/>
    <property type="project" value="UniProtKB-KW"/>
</dbReference>
<evidence type="ECO:0000256" key="3">
    <source>
        <dbReference type="ARBA" id="ARBA00023004"/>
    </source>
</evidence>
<dbReference type="AlphaFoldDB" id="A0A844D6J4"/>
<dbReference type="NCBIfam" id="TIGR04485">
    <property type="entry name" value="thiosulf_SoxX"/>
    <property type="match status" value="1"/>
</dbReference>
<dbReference type="Pfam" id="PF00034">
    <property type="entry name" value="Cytochrom_C"/>
    <property type="match status" value="1"/>
</dbReference>
<keyword evidence="2 4" id="KW-0479">Metal-binding</keyword>
<feature type="domain" description="Cytochrome c" evidence="6">
    <location>
        <begin position="45"/>
        <end position="157"/>
    </location>
</feature>
<evidence type="ECO:0000256" key="2">
    <source>
        <dbReference type="ARBA" id="ARBA00022723"/>
    </source>
</evidence>
<proteinExistence type="predicted"/>
<name>A0A844D6J4_9RHOB</name>
<dbReference type="OrthoDB" id="9793634at2"/>